<dbReference type="AlphaFoldDB" id="A0AAX4JIE0"/>
<gene>
    <name evidence="2" type="ORF">L201_000108</name>
</gene>
<evidence type="ECO:0000313" key="2">
    <source>
        <dbReference type="EMBL" id="WWC85246.1"/>
    </source>
</evidence>
<protein>
    <submittedName>
        <fullName evidence="2">Uncharacterized protein</fullName>
    </submittedName>
</protein>
<evidence type="ECO:0000313" key="3">
    <source>
        <dbReference type="Proteomes" id="UP001355207"/>
    </source>
</evidence>
<keyword evidence="3" id="KW-1185">Reference proteome</keyword>
<proteinExistence type="predicted"/>
<reference evidence="2 3" key="1">
    <citation type="submission" date="2024-01" db="EMBL/GenBank/DDBJ databases">
        <title>Comparative genomics of Cryptococcus and Kwoniella reveals pathogenesis evolution and contrasting modes of karyotype evolution via chromosome fusion or intercentromeric recombination.</title>
        <authorList>
            <person name="Coelho M.A."/>
            <person name="David-Palma M."/>
            <person name="Shea T."/>
            <person name="Bowers K."/>
            <person name="McGinley-Smith S."/>
            <person name="Mohammad A.W."/>
            <person name="Gnirke A."/>
            <person name="Yurkov A.M."/>
            <person name="Nowrousian M."/>
            <person name="Sun S."/>
            <person name="Cuomo C.A."/>
            <person name="Heitman J."/>
        </authorList>
    </citation>
    <scope>NUCLEOTIDE SEQUENCE [LARGE SCALE GENOMIC DNA]</scope>
    <source>
        <strain evidence="2 3">CBS 6074</strain>
    </source>
</reference>
<feature type="region of interest" description="Disordered" evidence="1">
    <location>
        <begin position="1"/>
        <end position="26"/>
    </location>
</feature>
<dbReference type="RefSeq" id="XP_066072009.1">
    <property type="nucleotide sequence ID" value="XM_066215912.1"/>
</dbReference>
<evidence type="ECO:0000256" key="1">
    <source>
        <dbReference type="SAM" id="MobiDB-lite"/>
    </source>
</evidence>
<name>A0AAX4JIE0_9TREE</name>
<dbReference type="GeneID" id="91090780"/>
<accession>A0AAX4JIE0</accession>
<dbReference type="EMBL" id="CP144098">
    <property type="protein sequence ID" value="WWC85246.1"/>
    <property type="molecule type" value="Genomic_DNA"/>
</dbReference>
<dbReference type="Proteomes" id="UP001355207">
    <property type="component" value="Chromosome 1"/>
</dbReference>
<organism evidence="2 3">
    <name type="scientific">Kwoniella dendrophila CBS 6074</name>
    <dbReference type="NCBI Taxonomy" id="1295534"/>
    <lineage>
        <taxon>Eukaryota</taxon>
        <taxon>Fungi</taxon>
        <taxon>Dikarya</taxon>
        <taxon>Basidiomycota</taxon>
        <taxon>Agaricomycotina</taxon>
        <taxon>Tremellomycetes</taxon>
        <taxon>Tremellales</taxon>
        <taxon>Cryptococcaceae</taxon>
        <taxon>Kwoniella</taxon>
    </lineage>
</organism>
<feature type="compositionally biased region" description="Basic and acidic residues" evidence="1">
    <location>
        <begin position="11"/>
        <end position="20"/>
    </location>
</feature>
<sequence length="286" mass="31316">MPNWLRLKNSKPRDDGEERPTGPWYLQGNLRTEDRFQGTPTLAGSEVGFNAIYTFVEDKQENTADTPSYRVTKISPNHLIITDANQDTTRFPTSQQEEALWLASYEKSALGGGEISINNDQSASSSGKAKESTKWQNLKHLVRAKNTGTYSFHSSEGPKDLYKEGLGFKPLKHDTGKDLLTLFYVGDISDGSQSGALTSNDTPNGTYAEYTFESEGSLPDTYRVTRVDNIIAITGSRPLAFDIGSYLTAECNTTSGSRGGIFTITKDPSSKGHLTNFTANEAKATV</sequence>